<dbReference type="Pfam" id="PF00226">
    <property type="entry name" value="DnaJ"/>
    <property type="match status" value="1"/>
</dbReference>
<evidence type="ECO:0000313" key="4">
    <source>
        <dbReference type="Proteomes" id="UP001152300"/>
    </source>
</evidence>
<dbReference type="PANTHER" id="PTHR44029">
    <property type="entry name" value="DNAJ HOMOLOG SUBFAMILY C MEMBER 21"/>
    <property type="match status" value="1"/>
</dbReference>
<feature type="compositionally biased region" description="Basic and acidic residues" evidence="1">
    <location>
        <begin position="340"/>
        <end position="350"/>
    </location>
</feature>
<name>A0A9X0DPQ3_9HELO</name>
<reference evidence="3" key="1">
    <citation type="submission" date="2022-11" db="EMBL/GenBank/DDBJ databases">
        <title>Genome Resource of Sclerotinia nivalis Strain SnTB1, a Plant Pathogen Isolated from American Ginseng.</title>
        <authorList>
            <person name="Fan S."/>
        </authorList>
    </citation>
    <scope>NUCLEOTIDE SEQUENCE</scope>
    <source>
        <strain evidence="3">SnTB1</strain>
    </source>
</reference>
<accession>A0A9X0DPQ3</accession>
<feature type="compositionally biased region" description="Pro residues" evidence="1">
    <location>
        <begin position="840"/>
        <end position="851"/>
    </location>
</feature>
<feature type="compositionally biased region" description="Polar residues" evidence="1">
    <location>
        <begin position="127"/>
        <end position="138"/>
    </location>
</feature>
<dbReference type="PROSITE" id="PS50076">
    <property type="entry name" value="DNAJ_2"/>
    <property type="match status" value="1"/>
</dbReference>
<dbReference type="CDD" id="cd06257">
    <property type="entry name" value="DnaJ"/>
    <property type="match status" value="1"/>
</dbReference>
<feature type="compositionally biased region" description="Basic and acidic residues" evidence="1">
    <location>
        <begin position="824"/>
        <end position="833"/>
    </location>
</feature>
<feature type="compositionally biased region" description="Polar residues" evidence="1">
    <location>
        <begin position="149"/>
        <end position="177"/>
    </location>
</feature>
<dbReference type="InterPro" id="IPR036869">
    <property type="entry name" value="J_dom_sf"/>
</dbReference>
<feature type="compositionally biased region" description="Pro residues" evidence="1">
    <location>
        <begin position="102"/>
        <end position="119"/>
    </location>
</feature>
<dbReference type="EMBL" id="JAPEIS010000001">
    <property type="protein sequence ID" value="KAJ8071386.1"/>
    <property type="molecule type" value="Genomic_DNA"/>
</dbReference>
<feature type="compositionally biased region" description="Basic and acidic residues" evidence="1">
    <location>
        <begin position="298"/>
        <end position="307"/>
    </location>
</feature>
<dbReference type="PANTHER" id="PTHR44029:SF1">
    <property type="entry name" value="DNAJ HOMOLOG SUBFAMILY C MEMBER 21"/>
    <property type="match status" value="1"/>
</dbReference>
<comment type="caution">
    <text evidence="3">The sequence shown here is derived from an EMBL/GenBank/DDBJ whole genome shotgun (WGS) entry which is preliminary data.</text>
</comment>
<dbReference type="AlphaFoldDB" id="A0A9X0DPQ3"/>
<dbReference type="OrthoDB" id="10250354at2759"/>
<feature type="region of interest" description="Disordered" evidence="1">
    <location>
        <begin position="769"/>
        <end position="930"/>
    </location>
</feature>
<gene>
    <name evidence="3" type="ORF">OCU04_001709</name>
</gene>
<dbReference type="Gene3D" id="1.10.287.110">
    <property type="entry name" value="DnaJ domain"/>
    <property type="match status" value="1"/>
</dbReference>
<feature type="compositionally biased region" description="Basic and acidic residues" evidence="1">
    <location>
        <begin position="181"/>
        <end position="192"/>
    </location>
</feature>
<sequence>MVKADFDRDYYADLEIKQGASINEIKKQFRKLALVYHPDRNLGKETDITAKFQAIQSAHEVLTDPLERQRYDDARSRFRYTSASAFRSTKGNPFSNYGAEFPRPPKPPPYRPNRNPPPQSAGAARYSTFQTPKQSASAAAQEGPEARKSTFNAWESMKGNQRASASYRTGSGPTWSTPKAAPRDQSGREESNSFKNTAPPRPKPSFDDFRSESYHARTPSNPAPPIPKRNGFMPSNPGADEPSAGKGNYSTSRVNRNMPPPPPPREAPSFEQEREKGYTPATAPPVNNNTRPSAKINDPLREFRAEEEPSYEPRLSTPYASAGGEKFDPFDAANLARSKSSRESFAEPKTRKPVPRAGSDPNLTSPSPNGTPKDSTPKDSFPEDRIPKDSFPKDSFLKDRIPKDSIPKDSIPKDSIPKDSIPKDSIPKDNIPRDNIPRDNIPRDNIPRDNIPKDNIPRDSIPKDSTIKPAQAFATSPDSSDSGNAPEINPQKPRVFAKPRKPTSAQEQRQPDTAPPETSNQNGPAAQEEPKRQASMYDTSSKYTASDPKEPFHHLKHASFTGTPLRPPLSYSKSMQDAYREKYPGSSTTLREHHATSPPSGGTSHYSEDFQHGQKDNLHRKSGVFTHSLNTFEAAQHNLVDRLVANKERAQNPHQNGHVKSVKSANYQVHNDKAIYSFKATSAETSNFIKRPTSVTKSHSAFSAGDSRLNSLLLDKLNAHANINSQNSFSMKLDDETFSPTRPKINTTFSSADWRGKFEAGGDYFVPERKTTQIPLHSHFRAQSASRSRGRSPVKSRSADSKPFPARKLDSDTPIESPGGTRFSPEDWAEKFKPQTFAPPSIPSPFKPSVPPRVGSRRPRVPIAKPTVGSAAVFSEDDSSDDKPLFAGRNPKAPKPPASPDAMDVDSPPPATPAPPPQASPTKASPPRANAGLKINTEQLKRSAASSQSPVDAEGLGVEFHDLDIQDLLSSLNLPQPPTAPRYSHESYTALSQGIYLSSFTAYMGDWDVFAKRMLLHLLARKNQNDGLGSNRWENSQGLDIYRRGLKEDGAVMSHWVAAMASHDQAMKEFAINKERFDMAEGRDRERPRKKAH</sequence>
<evidence type="ECO:0000256" key="1">
    <source>
        <dbReference type="SAM" id="MobiDB-lite"/>
    </source>
</evidence>
<dbReference type="PRINTS" id="PR00625">
    <property type="entry name" value="JDOMAIN"/>
</dbReference>
<dbReference type="SMART" id="SM00271">
    <property type="entry name" value="DnaJ"/>
    <property type="match status" value="1"/>
</dbReference>
<dbReference type="Proteomes" id="UP001152300">
    <property type="component" value="Unassembled WGS sequence"/>
</dbReference>
<evidence type="ECO:0000259" key="2">
    <source>
        <dbReference type="PROSITE" id="PS50076"/>
    </source>
</evidence>
<feature type="compositionally biased region" description="Basic and acidic residues" evidence="1">
    <location>
        <begin position="204"/>
        <end position="215"/>
    </location>
</feature>
<dbReference type="GO" id="GO:0005737">
    <property type="term" value="C:cytoplasm"/>
    <property type="evidence" value="ECO:0007669"/>
    <property type="project" value="TreeGrafter"/>
</dbReference>
<protein>
    <recommendedName>
        <fullName evidence="2">J domain-containing protein</fullName>
    </recommendedName>
</protein>
<feature type="region of interest" description="Disordered" evidence="1">
    <location>
        <begin position="89"/>
        <end position="614"/>
    </location>
</feature>
<dbReference type="InterPro" id="IPR018253">
    <property type="entry name" value="DnaJ_domain_CS"/>
</dbReference>
<dbReference type="InterPro" id="IPR001623">
    <property type="entry name" value="DnaJ_domain"/>
</dbReference>
<organism evidence="3 4">
    <name type="scientific">Sclerotinia nivalis</name>
    <dbReference type="NCBI Taxonomy" id="352851"/>
    <lineage>
        <taxon>Eukaryota</taxon>
        <taxon>Fungi</taxon>
        <taxon>Dikarya</taxon>
        <taxon>Ascomycota</taxon>
        <taxon>Pezizomycotina</taxon>
        <taxon>Leotiomycetes</taxon>
        <taxon>Helotiales</taxon>
        <taxon>Sclerotiniaceae</taxon>
        <taxon>Sclerotinia</taxon>
    </lineage>
</organism>
<dbReference type="PROSITE" id="PS00636">
    <property type="entry name" value="DNAJ_1"/>
    <property type="match status" value="1"/>
</dbReference>
<evidence type="ECO:0000313" key="3">
    <source>
        <dbReference type="EMBL" id="KAJ8071386.1"/>
    </source>
</evidence>
<dbReference type="InterPro" id="IPR051964">
    <property type="entry name" value="Chaperone_stress_response"/>
</dbReference>
<keyword evidence="4" id="KW-1185">Reference proteome</keyword>
<proteinExistence type="predicted"/>
<feature type="compositionally biased region" description="Polar residues" evidence="1">
    <location>
        <begin position="361"/>
        <end position="374"/>
    </location>
</feature>
<dbReference type="SUPFAM" id="SSF46565">
    <property type="entry name" value="Chaperone J-domain"/>
    <property type="match status" value="1"/>
</dbReference>
<feature type="compositionally biased region" description="Pro residues" evidence="1">
    <location>
        <begin position="907"/>
        <end position="919"/>
    </location>
</feature>
<feature type="compositionally biased region" description="Basic and acidic residues" evidence="1">
    <location>
        <begin position="375"/>
        <end position="466"/>
    </location>
</feature>
<feature type="compositionally biased region" description="Polar residues" evidence="1">
    <location>
        <begin position="473"/>
        <end position="483"/>
    </location>
</feature>
<feature type="domain" description="J" evidence="2">
    <location>
        <begin position="9"/>
        <end position="75"/>
    </location>
</feature>